<keyword evidence="1" id="KW-0732">Signal</keyword>
<gene>
    <name evidence="2" type="ORF">HDF08_003880</name>
</gene>
<comment type="caution">
    <text evidence="2">The sequence shown here is derived from an EMBL/GenBank/DDBJ whole genome shotgun (WGS) entry which is preliminary data.</text>
</comment>
<evidence type="ECO:0000313" key="2">
    <source>
        <dbReference type="EMBL" id="NYF91761.1"/>
    </source>
</evidence>
<reference evidence="2 3" key="1">
    <citation type="submission" date="2020-07" db="EMBL/GenBank/DDBJ databases">
        <title>Genomic Encyclopedia of Type Strains, Phase IV (KMG-V): Genome sequencing to study the core and pangenomes of soil and plant-associated prokaryotes.</title>
        <authorList>
            <person name="Whitman W."/>
        </authorList>
    </citation>
    <scope>NUCLEOTIDE SEQUENCE [LARGE SCALE GENOMIC DNA]</scope>
    <source>
        <strain evidence="2 3">M8UP22</strain>
    </source>
</reference>
<dbReference type="GO" id="GO:0004622">
    <property type="term" value="F:phosphatidylcholine lysophospholipase activity"/>
    <property type="evidence" value="ECO:0007669"/>
    <property type="project" value="TreeGrafter"/>
</dbReference>
<proteinExistence type="predicted"/>
<dbReference type="AlphaFoldDB" id="A0A852VKR7"/>
<evidence type="ECO:0000313" key="3">
    <source>
        <dbReference type="Proteomes" id="UP000564385"/>
    </source>
</evidence>
<dbReference type="InterPro" id="IPR001087">
    <property type="entry name" value="GDSL"/>
</dbReference>
<dbReference type="PANTHER" id="PTHR30383:SF5">
    <property type="entry name" value="SGNH HYDROLASE-TYPE ESTERASE DOMAIN-CONTAINING PROTEIN"/>
    <property type="match status" value="1"/>
</dbReference>
<accession>A0A852VKR7</accession>
<dbReference type="EMBL" id="JACCCU010000003">
    <property type="protein sequence ID" value="NYF91761.1"/>
    <property type="molecule type" value="Genomic_DNA"/>
</dbReference>
<protein>
    <submittedName>
        <fullName evidence="2">Lysophospholipase L1-like esterase</fullName>
    </submittedName>
</protein>
<name>A0A852VKR7_9BACT</name>
<feature type="signal peptide" evidence="1">
    <location>
        <begin position="1"/>
        <end position="24"/>
    </location>
</feature>
<organism evidence="2 3">
    <name type="scientific">Tunturiibacter lichenicola</name>
    <dbReference type="NCBI Taxonomy" id="2051959"/>
    <lineage>
        <taxon>Bacteria</taxon>
        <taxon>Pseudomonadati</taxon>
        <taxon>Acidobacteriota</taxon>
        <taxon>Terriglobia</taxon>
        <taxon>Terriglobales</taxon>
        <taxon>Acidobacteriaceae</taxon>
        <taxon>Tunturiibacter</taxon>
    </lineage>
</organism>
<feature type="chain" id="PRO_5033011332" evidence="1">
    <location>
        <begin position="25"/>
        <end position="453"/>
    </location>
</feature>
<dbReference type="InterPro" id="IPR051532">
    <property type="entry name" value="Ester_Hydrolysis_Enzymes"/>
</dbReference>
<dbReference type="Gene3D" id="3.40.50.1110">
    <property type="entry name" value="SGNH hydrolase"/>
    <property type="match status" value="1"/>
</dbReference>
<dbReference type="Proteomes" id="UP000564385">
    <property type="component" value="Unassembled WGS sequence"/>
</dbReference>
<evidence type="ECO:0000256" key="1">
    <source>
        <dbReference type="SAM" id="SignalP"/>
    </source>
</evidence>
<dbReference type="PANTHER" id="PTHR30383">
    <property type="entry name" value="THIOESTERASE 1/PROTEASE 1/LYSOPHOSPHOLIPASE L1"/>
    <property type="match status" value="1"/>
</dbReference>
<dbReference type="SUPFAM" id="SSF52266">
    <property type="entry name" value="SGNH hydrolase"/>
    <property type="match status" value="1"/>
</dbReference>
<dbReference type="Pfam" id="PF00657">
    <property type="entry name" value="Lipase_GDSL"/>
    <property type="match status" value="1"/>
</dbReference>
<dbReference type="InterPro" id="IPR036514">
    <property type="entry name" value="SGNH_hydro_sf"/>
</dbReference>
<sequence>MKMNSRSVLLHTSLAATLALVPLAGCNSDSASSNAAKQLAALQAQQAKNAGNFSNTVFLGDSLTAGFQSGSLLDTTQVHGWAPVLAAQAGFNIVQPLIAYPGAPNVLQLESLGPPPVITSAPGTTTGRDNFATQVTDLAVPGALLNDVMNTVPLVNPAPGQQQLNQLVLGFPGLGYGQANSQATFAVNAQPTTIFLWIGNNDALVADETGMPSSMTSVATFTSQYQALITELTTKAPAHLVIGNIPDVTRVPYLTPAALVLGEVSAETGLPTAELSAILGIVPGDLVNPTGTAEIPLILGGLQKGPISDAGVLSAAEVVTVQSQVTAFNQVIAAQAKAANATLVDINALFNQAFTNGVTINGYTGTSSFLGGIFALDGIHPTNVGYAVVANALIDTMNATISTKIPDVPLGPVAATDPYWPPNLATQIAPAARPRTIPANAGKAIAPILEKKQ</sequence>